<dbReference type="InterPro" id="IPR058792">
    <property type="entry name" value="Beta-barrel_RND_2"/>
</dbReference>
<dbReference type="GO" id="GO:1990281">
    <property type="term" value="C:efflux pump complex"/>
    <property type="evidence" value="ECO:0007669"/>
    <property type="project" value="TreeGrafter"/>
</dbReference>
<dbReference type="InterPro" id="IPR006143">
    <property type="entry name" value="RND_pump_MFP"/>
</dbReference>
<dbReference type="OrthoDB" id="1633529at2"/>
<evidence type="ECO:0000313" key="9">
    <source>
        <dbReference type="EMBL" id="TFE83113.1"/>
    </source>
</evidence>
<dbReference type="InterPro" id="IPR058625">
    <property type="entry name" value="MdtA-like_BSH"/>
</dbReference>
<dbReference type="Gene3D" id="1.10.287.470">
    <property type="entry name" value="Helix hairpin bin"/>
    <property type="match status" value="2"/>
</dbReference>
<gene>
    <name evidence="9" type="ORF">B5M42_23715</name>
</gene>
<dbReference type="InterPro" id="IPR058627">
    <property type="entry name" value="MdtA-like_C"/>
</dbReference>
<dbReference type="Pfam" id="PF25917">
    <property type="entry name" value="BSH_RND"/>
    <property type="match status" value="1"/>
</dbReference>
<evidence type="ECO:0000259" key="7">
    <source>
        <dbReference type="Pfam" id="PF25954"/>
    </source>
</evidence>
<organism evidence="9 10">
    <name type="scientific">Paenibacillus athensensis</name>
    <dbReference type="NCBI Taxonomy" id="1967502"/>
    <lineage>
        <taxon>Bacteria</taxon>
        <taxon>Bacillati</taxon>
        <taxon>Bacillota</taxon>
        <taxon>Bacilli</taxon>
        <taxon>Bacillales</taxon>
        <taxon>Paenibacillaceae</taxon>
        <taxon>Paenibacillus</taxon>
    </lineage>
</organism>
<dbReference type="AlphaFoldDB" id="A0A4Y8PQY1"/>
<comment type="similarity">
    <text evidence="2">Belongs to the membrane fusion protein (MFP) (TC 8.A.1) family.</text>
</comment>
<dbReference type="Gene3D" id="2.40.30.170">
    <property type="match status" value="1"/>
</dbReference>
<keyword evidence="4" id="KW-0175">Coiled coil</keyword>
<dbReference type="NCBIfam" id="TIGR01730">
    <property type="entry name" value="RND_mfp"/>
    <property type="match status" value="1"/>
</dbReference>
<dbReference type="PANTHER" id="PTHR30469:SF15">
    <property type="entry name" value="HLYD FAMILY OF SECRETION PROTEINS"/>
    <property type="match status" value="1"/>
</dbReference>
<feature type="signal peptide" evidence="5">
    <location>
        <begin position="1"/>
        <end position="30"/>
    </location>
</feature>
<keyword evidence="3" id="KW-0813">Transport</keyword>
<reference evidence="9 10" key="1">
    <citation type="submission" date="2017-03" db="EMBL/GenBank/DDBJ databases">
        <title>Isolation of Levoglucosan Utilizing Bacteria.</title>
        <authorList>
            <person name="Arya A.S."/>
        </authorList>
    </citation>
    <scope>NUCLEOTIDE SEQUENCE [LARGE SCALE GENOMIC DNA]</scope>
    <source>
        <strain evidence="9 10">MEC069</strain>
    </source>
</reference>
<evidence type="ECO:0000313" key="10">
    <source>
        <dbReference type="Proteomes" id="UP000298246"/>
    </source>
</evidence>
<dbReference type="Pfam" id="PF25967">
    <property type="entry name" value="RND-MFP_C"/>
    <property type="match status" value="1"/>
</dbReference>
<evidence type="ECO:0000256" key="2">
    <source>
        <dbReference type="ARBA" id="ARBA00009477"/>
    </source>
</evidence>
<evidence type="ECO:0000259" key="8">
    <source>
        <dbReference type="Pfam" id="PF25967"/>
    </source>
</evidence>
<keyword evidence="10" id="KW-1185">Reference proteome</keyword>
<protein>
    <submittedName>
        <fullName evidence="9">Efflux transporter periplasmic adaptor subunit</fullName>
    </submittedName>
</protein>
<evidence type="ECO:0000256" key="3">
    <source>
        <dbReference type="ARBA" id="ARBA00022448"/>
    </source>
</evidence>
<dbReference type="GO" id="GO:0015562">
    <property type="term" value="F:efflux transmembrane transporter activity"/>
    <property type="evidence" value="ECO:0007669"/>
    <property type="project" value="TreeGrafter"/>
</dbReference>
<sequence>MKRSLTTLTQGAKWLGVVALSAALVAGCSAKPAAAPEAQAAAAQQQVKTVKTAKVEKQKIGDPLEQVGDVVSSVRLDVVAKAGGEIVEVLKKRGDAVQKGDVLFRLDPVDVELQKEQSDLSIRSAEAQLKKAREDVDNGKTELKNAIVKLETAVSDLEKAYNRTHNDYDAGNATQAQLDQARTQLSNMQLDLDIQRKKLQTLENTDSLATVEMQLESAKLGSRSAVRALSNLEVKAPASGVLTDLTAEVGMTITPGFRAGEVQQLNPVKIKSTLTETAAALVRGKSSLVFYIPDVTDKQEAKVTFLSDVMNSQTKAYDLELEVANADGKLKPGAKAQIVLTSDSEQIVPVVPTLSVVREGSDSFVFVLKGNTVEKRKVELGRLNEANQEVLSGVVADETIVVSGQHQLKDQDQVQAAN</sequence>
<dbReference type="Gene3D" id="2.40.50.100">
    <property type="match status" value="2"/>
</dbReference>
<evidence type="ECO:0000256" key="1">
    <source>
        <dbReference type="ARBA" id="ARBA00004196"/>
    </source>
</evidence>
<dbReference type="Proteomes" id="UP000298246">
    <property type="component" value="Unassembled WGS sequence"/>
</dbReference>
<feature type="coiled-coil region" evidence="4">
    <location>
        <begin position="115"/>
        <end position="205"/>
    </location>
</feature>
<feature type="domain" description="CusB-like beta-barrel" evidence="7">
    <location>
        <begin position="273"/>
        <end position="343"/>
    </location>
</feature>
<feature type="domain" description="Multidrug resistance protein MdtA-like C-terminal permuted SH3" evidence="8">
    <location>
        <begin position="350"/>
        <end position="404"/>
    </location>
</feature>
<accession>A0A4Y8PQY1</accession>
<feature type="domain" description="Multidrug resistance protein MdtA-like barrel-sandwich hybrid" evidence="6">
    <location>
        <begin position="77"/>
        <end position="256"/>
    </location>
</feature>
<evidence type="ECO:0000256" key="4">
    <source>
        <dbReference type="SAM" id="Coils"/>
    </source>
</evidence>
<dbReference type="PANTHER" id="PTHR30469">
    <property type="entry name" value="MULTIDRUG RESISTANCE PROTEIN MDTA"/>
    <property type="match status" value="1"/>
</dbReference>
<keyword evidence="5" id="KW-0732">Signal</keyword>
<evidence type="ECO:0000256" key="5">
    <source>
        <dbReference type="SAM" id="SignalP"/>
    </source>
</evidence>
<evidence type="ECO:0000259" key="6">
    <source>
        <dbReference type="Pfam" id="PF25917"/>
    </source>
</evidence>
<dbReference type="Gene3D" id="2.40.420.20">
    <property type="match status" value="1"/>
</dbReference>
<proteinExistence type="inferred from homology"/>
<comment type="subcellular location">
    <subcellularLocation>
        <location evidence="1">Cell envelope</location>
    </subcellularLocation>
</comment>
<name>A0A4Y8PQY1_9BACL</name>
<dbReference type="SUPFAM" id="SSF111369">
    <property type="entry name" value="HlyD-like secretion proteins"/>
    <property type="match status" value="2"/>
</dbReference>
<dbReference type="Pfam" id="PF25954">
    <property type="entry name" value="Beta-barrel_RND_2"/>
    <property type="match status" value="1"/>
</dbReference>
<dbReference type="RefSeq" id="WP_134757435.1">
    <property type="nucleotide sequence ID" value="NZ_MYFO02000017.1"/>
</dbReference>
<comment type="caution">
    <text evidence="9">The sequence shown here is derived from an EMBL/GenBank/DDBJ whole genome shotgun (WGS) entry which is preliminary data.</text>
</comment>
<dbReference type="PROSITE" id="PS51257">
    <property type="entry name" value="PROKAR_LIPOPROTEIN"/>
    <property type="match status" value="1"/>
</dbReference>
<dbReference type="EMBL" id="MYFO01000057">
    <property type="protein sequence ID" value="TFE83113.1"/>
    <property type="molecule type" value="Genomic_DNA"/>
</dbReference>
<feature type="chain" id="PRO_5039627074" evidence="5">
    <location>
        <begin position="31"/>
        <end position="418"/>
    </location>
</feature>